<sequence>MAKNFARQALLKDSVEFLKEYSTGAGSYALKQTTVTLKFSFLTSHFFRL</sequence>
<accession>X1PP80</accession>
<dbReference type="AlphaFoldDB" id="X1PP80"/>
<gene>
    <name evidence="1" type="ORF">S06H3_50757</name>
</gene>
<reference evidence="1" key="1">
    <citation type="journal article" date="2014" name="Front. Microbiol.">
        <title>High frequency of phylogenetically diverse reductive dehalogenase-homologous genes in deep subseafloor sedimentary metagenomes.</title>
        <authorList>
            <person name="Kawai M."/>
            <person name="Futagami T."/>
            <person name="Toyoda A."/>
            <person name="Takaki Y."/>
            <person name="Nishi S."/>
            <person name="Hori S."/>
            <person name="Arai W."/>
            <person name="Tsubouchi T."/>
            <person name="Morono Y."/>
            <person name="Uchiyama I."/>
            <person name="Ito T."/>
            <person name="Fujiyama A."/>
            <person name="Inagaki F."/>
            <person name="Takami H."/>
        </authorList>
    </citation>
    <scope>NUCLEOTIDE SEQUENCE</scope>
    <source>
        <strain evidence="1">Expedition CK06-06</strain>
    </source>
</reference>
<evidence type="ECO:0000313" key="1">
    <source>
        <dbReference type="EMBL" id="GAI32689.1"/>
    </source>
</evidence>
<protein>
    <submittedName>
        <fullName evidence="1">Uncharacterized protein</fullName>
    </submittedName>
</protein>
<proteinExistence type="predicted"/>
<dbReference type="EMBL" id="BARV01032163">
    <property type="protein sequence ID" value="GAI32689.1"/>
    <property type="molecule type" value="Genomic_DNA"/>
</dbReference>
<comment type="caution">
    <text evidence="1">The sequence shown here is derived from an EMBL/GenBank/DDBJ whole genome shotgun (WGS) entry which is preliminary data.</text>
</comment>
<organism evidence="1">
    <name type="scientific">marine sediment metagenome</name>
    <dbReference type="NCBI Taxonomy" id="412755"/>
    <lineage>
        <taxon>unclassified sequences</taxon>
        <taxon>metagenomes</taxon>
        <taxon>ecological metagenomes</taxon>
    </lineage>
</organism>
<name>X1PP80_9ZZZZ</name>